<dbReference type="EMBL" id="JABBJJ010000050">
    <property type="protein sequence ID" value="NMO15881.1"/>
    <property type="molecule type" value="Genomic_DNA"/>
</dbReference>
<evidence type="ECO:0008006" key="3">
    <source>
        <dbReference type="Google" id="ProtNLM"/>
    </source>
</evidence>
<protein>
    <recommendedName>
        <fullName evidence="3">DUF4336 domain-containing protein</fullName>
    </recommendedName>
</protein>
<gene>
    <name evidence="1" type="ORF">HG543_13620</name>
</gene>
<name>A0A848LGN6_9BACT</name>
<dbReference type="SUPFAM" id="SSF56281">
    <property type="entry name" value="Metallo-hydrolase/oxidoreductase"/>
    <property type="match status" value="1"/>
</dbReference>
<reference evidence="1 2" key="1">
    <citation type="submission" date="2020-04" db="EMBL/GenBank/DDBJ databases">
        <title>Draft genome of Pyxidicoccus fallax type strain.</title>
        <authorList>
            <person name="Whitworth D.E."/>
        </authorList>
    </citation>
    <scope>NUCLEOTIDE SEQUENCE [LARGE SCALE GENOMIC DNA]</scope>
    <source>
        <strain evidence="1 2">DSM 14698</strain>
    </source>
</reference>
<accession>A0A848LGN6</accession>
<dbReference type="InterPro" id="IPR025638">
    <property type="entry name" value="DUF4336"/>
</dbReference>
<dbReference type="InterPro" id="IPR036866">
    <property type="entry name" value="RibonucZ/Hydroxyglut_hydro"/>
</dbReference>
<evidence type="ECO:0000313" key="2">
    <source>
        <dbReference type="Proteomes" id="UP000518300"/>
    </source>
</evidence>
<organism evidence="1 2">
    <name type="scientific">Pyxidicoccus fallax</name>
    <dbReference type="NCBI Taxonomy" id="394095"/>
    <lineage>
        <taxon>Bacteria</taxon>
        <taxon>Pseudomonadati</taxon>
        <taxon>Myxococcota</taxon>
        <taxon>Myxococcia</taxon>
        <taxon>Myxococcales</taxon>
        <taxon>Cystobacterineae</taxon>
        <taxon>Myxococcaceae</taxon>
        <taxon>Pyxidicoccus</taxon>
    </lineage>
</organism>
<dbReference type="AlphaFoldDB" id="A0A848LGN6"/>
<dbReference type="PANTHER" id="PTHR33835">
    <property type="entry name" value="YALI0C07656P"/>
    <property type="match status" value="1"/>
</dbReference>
<comment type="caution">
    <text evidence="1">The sequence shown here is derived from an EMBL/GenBank/DDBJ whole genome shotgun (WGS) entry which is preliminary data.</text>
</comment>
<dbReference type="PANTHER" id="PTHR33835:SF1">
    <property type="entry name" value="METALLO-BETA-LACTAMASE DOMAIN-CONTAINING PROTEIN"/>
    <property type="match status" value="1"/>
</dbReference>
<dbReference type="Proteomes" id="UP000518300">
    <property type="component" value="Unassembled WGS sequence"/>
</dbReference>
<evidence type="ECO:0000313" key="1">
    <source>
        <dbReference type="EMBL" id="NMO15881.1"/>
    </source>
</evidence>
<proteinExistence type="predicted"/>
<sequence length="221" mass="24090">MTIAGLEFIDTAVQMPLMKLPVRTVIVPVASGRVLLSPASTLTREELLQAGAVTDIVAPNLFHTGGIQAAAAAHPRARVWGPPGCREKQPGVSWHGVFGEAAWPYEGELPMFRVAGMPEFNEHVFLHKASRSLLVTDLVFNLLDARGVGAWLILSLFGTHRRLGVSRVFMRFAKERPAFEASLRDITALEFDHLLPSHGAAVMNEGRAALISALRERGVRV</sequence>
<dbReference type="RefSeq" id="WP_169345170.1">
    <property type="nucleotide sequence ID" value="NZ_JABBJJ010000050.1"/>
</dbReference>
<keyword evidence="2" id="KW-1185">Reference proteome</keyword>